<accession>A0A0F9G7Y4</accession>
<name>A0A0F9G7Y4_9ZZZZ</name>
<evidence type="ECO:0000313" key="1">
    <source>
        <dbReference type="EMBL" id="KKL95019.1"/>
    </source>
</evidence>
<protein>
    <submittedName>
        <fullName evidence="1">Uncharacterized protein</fullName>
    </submittedName>
</protein>
<dbReference type="EMBL" id="LAZR01018784">
    <property type="protein sequence ID" value="KKL95019.1"/>
    <property type="molecule type" value="Genomic_DNA"/>
</dbReference>
<gene>
    <name evidence="1" type="ORF">LCGC14_1858780</name>
</gene>
<comment type="caution">
    <text evidence="1">The sequence shown here is derived from an EMBL/GenBank/DDBJ whole genome shotgun (WGS) entry which is preliminary data.</text>
</comment>
<organism evidence="1">
    <name type="scientific">marine sediment metagenome</name>
    <dbReference type="NCBI Taxonomy" id="412755"/>
    <lineage>
        <taxon>unclassified sequences</taxon>
        <taxon>metagenomes</taxon>
        <taxon>ecological metagenomes</taxon>
    </lineage>
</organism>
<reference evidence="1" key="1">
    <citation type="journal article" date="2015" name="Nature">
        <title>Complex archaea that bridge the gap between prokaryotes and eukaryotes.</title>
        <authorList>
            <person name="Spang A."/>
            <person name="Saw J.H."/>
            <person name="Jorgensen S.L."/>
            <person name="Zaremba-Niedzwiedzka K."/>
            <person name="Martijn J."/>
            <person name="Lind A.E."/>
            <person name="van Eijk R."/>
            <person name="Schleper C."/>
            <person name="Guy L."/>
            <person name="Ettema T.J."/>
        </authorList>
    </citation>
    <scope>NUCLEOTIDE SEQUENCE</scope>
</reference>
<dbReference type="AlphaFoldDB" id="A0A0F9G7Y4"/>
<sequence>MAKTLKRPALTYDEVHEIRRSIAARIVKASQNGSNWATPVSDIMNNTNLISALAKMNEVRRK</sequence>
<proteinExistence type="predicted"/>